<evidence type="ECO:0000313" key="10">
    <source>
        <dbReference type="EMBL" id="RKT46035.1"/>
    </source>
</evidence>
<comment type="similarity">
    <text evidence="8">Belongs to the dethiobiotin synthetase family.</text>
</comment>
<dbReference type="GO" id="GO:0005524">
    <property type="term" value="F:ATP binding"/>
    <property type="evidence" value="ECO:0007669"/>
    <property type="project" value="UniProtKB-UniRule"/>
</dbReference>
<dbReference type="FunFam" id="3.40.50.300:FF:000292">
    <property type="entry name" value="ATP-dependent dethiobiotin synthetase BioD"/>
    <property type="match status" value="1"/>
</dbReference>
<dbReference type="AlphaFoldDB" id="A0A495VC84"/>
<dbReference type="Gene3D" id="3.40.50.300">
    <property type="entry name" value="P-loop containing nucleotide triphosphate hydrolases"/>
    <property type="match status" value="1"/>
</dbReference>
<dbReference type="PANTHER" id="PTHR43210">
    <property type="entry name" value="DETHIOBIOTIN SYNTHETASE"/>
    <property type="match status" value="1"/>
</dbReference>
<comment type="cofactor">
    <cofactor evidence="8">
        <name>Mg(2+)</name>
        <dbReference type="ChEBI" id="CHEBI:18420"/>
    </cofactor>
</comment>
<dbReference type="NCBIfam" id="TIGR00347">
    <property type="entry name" value="bioD"/>
    <property type="match status" value="1"/>
</dbReference>
<dbReference type="InterPro" id="IPR027417">
    <property type="entry name" value="P-loop_NTPase"/>
</dbReference>
<comment type="caution">
    <text evidence="10">The sequence shown here is derived from an EMBL/GenBank/DDBJ whole genome shotgun (WGS) entry which is preliminary data.</text>
</comment>
<dbReference type="PIRSF" id="PIRSF006755">
    <property type="entry name" value="DTB_synth"/>
    <property type="match status" value="1"/>
</dbReference>
<feature type="binding site" evidence="8">
    <location>
        <begin position="175"/>
        <end position="176"/>
    </location>
    <ligand>
        <name>ATP</name>
        <dbReference type="ChEBI" id="CHEBI:30616"/>
    </ligand>
</feature>
<feature type="binding site" evidence="8">
    <location>
        <begin position="115"/>
        <end position="118"/>
    </location>
    <ligand>
        <name>ATP</name>
        <dbReference type="ChEBI" id="CHEBI:30616"/>
    </ligand>
</feature>
<reference evidence="10 11" key="1">
    <citation type="submission" date="2018-10" db="EMBL/GenBank/DDBJ databases">
        <title>Genomic Encyclopedia of Archaeal and Bacterial Type Strains, Phase II (KMG-II): from individual species to whole genera.</title>
        <authorList>
            <person name="Goeker M."/>
        </authorList>
    </citation>
    <scope>NUCLEOTIDE SEQUENCE [LARGE SCALE GENOMIC DNA]</scope>
    <source>
        <strain evidence="10 11">DSM 235</strain>
    </source>
</reference>
<dbReference type="EC" id="6.3.3.3" evidence="8"/>
<evidence type="ECO:0000256" key="5">
    <source>
        <dbReference type="ARBA" id="ARBA00022756"/>
    </source>
</evidence>
<dbReference type="GO" id="GO:0005829">
    <property type="term" value="C:cytosol"/>
    <property type="evidence" value="ECO:0007669"/>
    <property type="project" value="TreeGrafter"/>
</dbReference>
<keyword evidence="1 8" id="KW-0963">Cytoplasm</keyword>
<feature type="region of interest" description="Disordered" evidence="9">
    <location>
        <begin position="234"/>
        <end position="255"/>
    </location>
</feature>
<evidence type="ECO:0000256" key="9">
    <source>
        <dbReference type="SAM" id="MobiDB-lite"/>
    </source>
</evidence>
<keyword evidence="7 8" id="KW-0460">Magnesium</keyword>
<feature type="binding site" evidence="8">
    <location>
        <position position="54"/>
    </location>
    <ligand>
        <name>ATP</name>
        <dbReference type="ChEBI" id="CHEBI:30616"/>
    </ligand>
</feature>
<feature type="active site" evidence="8">
    <location>
        <position position="37"/>
    </location>
</feature>
<dbReference type="CDD" id="cd03109">
    <property type="entry name" value="DTBS"/>
    <property type="match status" value="1"/>
</dbReference>
<dbReference type="PANTHER" id="PTHR43210:SF5">
    <property type="entry name" value="DETHIOBIOTIN SYNTHETASE"/>
    <property type="match status" value="1"/>
</dbReference>
<feature type="binding site" evidence="8">
    <location>
        <position position="115"/>
    </location>
    <ligand>
        <name>Mg(2+)</name>
        <dbReference type="ChEBI" id="CHEBI:18420"/>
    </ligand>
</feature>
<dbReference type="RefSeq" id="WP_120798209.1">
    <property type="nucleotide sequence ID" value="NZ_RBXL01000001.1"/>
</dbReference>
<sequence length="255" mass="26686">MHGLFVTGTDTGCGKTEISLGLMAALQATGESVLGMKPVASGCARGPDGLRNDDAVRLRAHGSSEAPYGLVNPYAFEPAIAPHIAAGQAGVEIGLPTIEQAYRALAGEADQVVVEGVGGWRVPLGPQLYLSDIPKALGLPVILVVGLRLGCINHAVLTIESIQSTGGVLVGWVANQVDPTMLSRDANLATLAALIDAPCLGVLPWLEEPNPSELAEYLHPELIDLQPRHTAKLATTQTRSELRSETGARTPTRRA</sequence>
<dbReference type="InterPro" id="IPR004472">
    <property type="entry name" value="DTB_synth_BioD"/>
</dbReference>
<dbReference type="GO" id="GO:0000287">
    <property type="term" value="F:magnesium ion binding"/>
    <property type="evidence" value="ECO:0007669"/>
    <property type="project" value="UniProtKB-UniRule"/>
</dbReference>
<dbReference type="SUPFAM" id="SSF52540">
    <property type="entry name" value="P-loop containing nucleoside triphosphate hydrolases"/>
    <property type="match status" value="1"/>
</dbReference>
<protein>
    <recommendedName>
        <fullName evidence="8">ATP-dependent dethiobiotin synthetase BioD</fullName>
        <ecNumber evidence="8">6.3.3.3</ecNumber>
    </recommendedName>
    <alternativeName>
        <fullName evidence="8">DTB synthetase</fullName>
        <shortName evidence="8">DTBS</shortName>
    </alternativeName>
    <alternativeName>
        <fullName evidence="8">Dethiobiotin synthase</fullName>
    </alternativeName>
</protein>
<keyword evidence="6 8" id="KW-0067">ATP-binding</keyword>
<evidence type="ECO:0000256" key="4">
    <source>
        <dbReference type="ARBA" id="ARBA00022741"/>
    </source>
</evidence>
<feature type="binding site" evidence="8">
    <location>
        <position position="41"/>
    </location>
    <ligand>
        <name>substrate</name>
    </ligand>
</feature>
<dbReference type="UniPathway" id="UPA00078">
    <property type="reaction ID" value="UER00161"/>
</dbReference>
<evidence type="ECO:0000256" key="2">
    <source>
        <dbReference type="ARBA" id="ARBA00022598"/>
    </source>
</evidence>
<keyword evidence="5 8" id="KW-0093">Biotin biosynthesis</keyword>
<evidence type="ECO:0000256" key="6">
    <source>
        <dbReference type="ARBA" id="ARBA00022840"/>
    </source>
</evidence>
<dbReference type="HAMAP" id="MF_00336">
    <property type="entry name" value="BioD"/>
    <property type="match status" value="1"/>
</dbReference>
<comment type="function">
    <text evidence="8">Catalyzes a mechanistically unusual reaction, the ATP-dependent insertion of CO2 between the N7 and N8 nitrogen atoms of 7,8-diaminopelargonic acid (DAPA, also called 7,8-diammoniononanoate) to form a ureido ring.</text>
</comment>
<keyword evidence="2 8" id="KW-0436">Ligase</keyword>
<evidence type="ECO:0000256" key="8">
    <source>
        <dbReference type="HAMAP-Rule" id="MF_00336"/>
    </source>
</evidence>
<evidence type="ECO:0000256" key="1">
    <source>
        <dbReference type="ARBA" id="ARBA00022490"/>
    </source>
</evidence>
<comment type="caution">
    <text evidence="8">Lacks conserved residue(s) required for the propagation of feature annotation.</text>
</comment>
<comment type="pathway">
    <text evidence="8">Cofactor biosynthesis; biotin biosynthesis; biotin from 7,8-diaminononanoate: step 1/2.</text>
</comment>
<accession>A0A495VC84</accession>
<dbReference type="EMBL" id="RBXL01000001">
    <property type="protein sequence ID" value="RKT46035.1"/>
    <property type="molecule type" value="Genomic_DNA"/>
</dbReference>
<evidence type="ECO:0000256" key="7">
    <source>
        <dbReference type="ARBA" id="ARBA00022842"/>
    </source>
</evidence>
<keyword evidence="11" id="KW-1185">Reference proteome</keyword>
<dbReference type="Proteomes" id="UP000274556">
    <property type="component" value="Unassembled WGS sequence"/>
</dbReference>
<keyword evidence="4 8" id="KW-0547">Nucleotide-binding</keyword>
<evidence type="ECO:0000256" key="3">
    <source>
        <dbReference type="ARBA" id="ARBA00022723"/>
    </source>
</evidence>
<comment type="catalytic activity">
    <reaction evidence="8">
        <text>(7R,8S)-7,8-diammoniononanoate + CO2 + ATP = (4R,5S)-dethiobiotin + ADP + phosphate + 3 H(+)</text>
        <dbReference type="Rhea" id="RHEA:15805"/>
        <dbReference type="ChEBI" id="CHEBI:15378"/>
        <dbReference type="ChEBI" id="CHEBI:16526"/>
        <dbReference type="ChEBI" id="CHEBI:30616"/>
        <dbReference type="ChEBI" id="CHEBI:43474"/>
        <dbReference type="ChEBI" id="CHEBI:149469"/>
        <dbReference type="ChEBI" id="CHEBI:149473"/>
        <dbReference type="ChEBI" id="CHEBI:456216"/>
        <dbReference type="EC" id="6.3.3.3"/>
    </reaction>
</comment>
<dbReference type="OrthoDB" id="9802097at2"/>
<feature type="binding site" evidence="8">
    <location>
        <begin position="204"/>
        <end position="206"/>
    </location>
    <ligand>
        <name>ATP</name>
        <dbReference type="ChEBI" id="CHEBI:30616"/>
    </ligand>
</feature>
<proteinExistence type="inferred from homology"/>
<gene>
    <name evidence="8" type="primary">bioD</name>
    <name evidence="10" type="ORF">BDD21_3530</name>
</gene>
<name>A0A495VC84_9GAMM</name>
<dbReference type="GO" id="GO:0042803">
    <property type="term" value="F:protein homodimerization activity"/>
    <property type="evidence" value="ECO:0007669"/>
    <property type="project" value="UniProtKB-ARBA"/>
</dbReference>
<dbReference type="GO" id="GO:0004141">
    <property type="term" value="F:dethiobiotin synthase activity"/>
    <property type="evidence" value="ECO:0007669"/>
    <property type="project" value="UniProtKB-UniRule"/>
</dbReference>
<dbReference type="GO" id="GO:0009102">
    <property type="term" value="P:biotin biosynthetic process"/>
    <property type="evidence" value="ECO:0007669"/>
    <property type="project" value="UniProtKB-UniRule"/>
</dbReference>
<evidence type="ECO:0000313" key="11">
    <source>
        <dbReference type="Proteomes" id="UP000274556"/>
    </source>
</evidence>
<dbReference type="Pfam" id="PF13500">
    <property type="entry name" value="AAA_26"/>
    <property type="match status" value="1"/>
</dbReference>
<keyword evidence="3 8" id="KW-0479">Metal-binding</keyword>
<comment type="subunit">
    <text evidence="8">Homodimer.</text>
</comment>
<feature type="binding site" evidence="8">
    <location>
        <position position="54"/>
    </location>
    <ligand>
        <name>Mg(2+)</name>
        <dbReference type="ChEBI" id="CHEBI:18420"/>
    </ligand>
</feature>
<organism evidence="10 11">
    <name type="scientific">Thiocapsa rosea</name>
    <dbReference type="NCBI Taxonomy" id="69360"/>
    <lineage>
        <taxon>Bacteria</taxon>
        <taxon>Pseudomonadati</taxon>
        <taxon>Pseudomonadota</taxon>
        <taxon>Gammaproteobacteria</taxon>
        <taxon>Chromatiales</taxon>
        <taxon>Chromatiaceae</taxon>
        <taxon>Thiocapsa</taxon>
    </lineage>
</organism>
<comment type="subcellular location">
    <subcellularLocation>
        <location evidence="8">Cytoplasm</location>
    </subcellularLocation>
</comment>
<feature type="binding site" evidence="8">
    <location>
        <position position="16"/>
    </location>
    <ligand>
        <name>Mg(2+)</name>
        <dbReference type="ChEBI" id="CHEBI:18420"/>
    </ligand>
</feature>